<dbReference type="InterPro" id="IPR050364">
    <property type="entry name" value="Cytochrome_P450_fung"/>
</dbReference>
<comment type="similarity">
    <text evidence="3 10">Belongs to the cytochrome P450 family.</text>
</comment>
<sequence>MRRRAKSCPVTQIGIDPTLVVPPHNLLKAVCPSLCKPLTISFVSLPSFAIMCSHQALSTNISLVLAALFFLRIVLGSISRKFLSLPPGPKGLPLVGNVLDMPCEKEWLTFAQWGETWGDICSVTVLGQPLIILNSARAARDMLDKKSSIYSDRPVLQMGGELVGWKNTMVLLPYGDRFRRYRRMCHSLIGTPSAVKRFYPSEELEARRFLRRVLSKPDDLSAHVRKTAGAVILRITHGYEVKETNDPFVEIADRATEQFSLATAPGGFLVDLIPALRHVPVWFPGADFRRKAQEWSQTLCEMVDGPYTFVKQQMVSGTALISYSSAVLQEKKLVFEEEFDLKWSAASLYSGAADTTVSAMNSFFLALTLHPEAMRKAQAEIDSIVGPERLPTFEDRQNLPYTDALVSEVFRWHTVVPTAVPHRAIQDDVHEGYFIPKGALVIPNIWKFAHDPEVYSNPFEFNPERFLRSKDRTPEPDPREICFGFGRRICPGIHLADASVFISCAMSLAVFDISKCIENGQVIEPIHGNTTGTISHPEPFKCRVKPRSEKSISLILAEP</sequence>
<evidence type="ECO:0000256" key="8">
    <source>
        <dbReference type="ARBA" id="ARBA00023033"/>
    </source>
</evidence>
<evidence type="ECO:0000256" key="1">
    <source>
        <dbReference type="ARBA" id="ARBA00001971"/>
    </source>
</evidence>
<name>A0A9P5P2S1_GYMJU</name>
<dbReference type="Gene3D" id="1.10.630.10">
    <property type="entry name" value="Cytochrome P450"/>
    <property type="match status" value="1"/>
</dbReference>
<dbReference type="SUPFAM" id="SSF48264">
    <property type="entry name" value="Cytochrome P450"/>
    <property type="match status" value="1"/>
</dbReference>
<gene>
    <name evidence="12" type="ORF">CPB84DRAFT_1757389</name>
</gene>
<dbReference type="GO" id="GO:0016705">
    <property type="term" value="F:oxidoreductase activity, acting on paired donors, with incorporation or reduction of molecular oxygen"/>
    <property type="evidence" value="ECO:0007669"/>
    <property type="project" value="InterPro"/>
</dbReference>
<dbReference type="CDD" id="cd11065">
    <property type="entry name" value="CYP64-like"/>
    <property type="match status" value="1"/>
</dbReference>
<comment type="pathway">
    <text evidence="2">Secondary metabolite biosynthesis.</text>
</comment>
<keyword evidence="4 9" id="KW-0349">Heme</keyword>
<evidence type="ECO:0000256" key="9">
    <source>
        <dbReference type="PIRSR" id="PIRSR602401-1"/>
    </source>
</evidence>
<keyword evidence="11" id="KW-1133">Transmembrane helix</keyword>
<evidence type="ECO:0000313" key="12">
    <source>
        <dbReference type="EMBL" id="KAF8913736.1"/>
    </source>
</evidence>
<dbReference type="OrthoDB" id="2789670at2759"/>
<dbReference type="EMBL" id="JADNYJ010000001">
    <property type="protein sequence ID" value="KAF8913736.1"/>
    <property type="molecule type" value="Genomic_DNA"/>
</dbReference>
<organism evidence="12 13">
    <name type="scientific">Gymnopilus junonius</name>
    <name type="common">Spectacular rustgill mushroom</name>
    <name type="synonym">Gymnopilus spectabilis subsp. junonius</name>
    <dbReference type="NCBI Taxonomy" id="109634"/>
    <lineage>
        <taxon>Eukaryota</taxon>
        <taxon>Fungi</taxon>
        <taxon>Dikarya</taxon>
        <taxon>Basidiomycota</taxon>
        <taxon>Agaricomycotina</taxon>
        <taxon>Agaricomycetes</taxon>
        <taxon>Agaricomycetidae</taxon>
        <taxon>Agaricales</taxon>
        <taxon>Agaricineae</taxon>
        <taxon>Hymenogastraceae</taxon>
        <taxon>Gymnopilus</taxon>
    </lineage>
</organism>
<dbReference type="InterPro" id="IPR002401">
    <property type="entry name" value="Cyt_P450_E_grp-I"/>
</dbReference>
<evidence type="ECO:0000256" key="10">
    <source>
        <dbReference type="RuleBase" id="RU000461"/>
    </source>
</evidence>
<accession>A0A9P5P2S1</accession>
<dbReference type="InterPro" id="IPR036396">
    <property type="entry name" value="Cyt_P450_sf"/>
</dbReference>
<keyword evidence="11" id="KW-0472">Membrane</keyword>
<dbReference type="GO" id="GO:0004497">
    <property type="term" value="F:monooxygenase activity"/>
    <property type="evidence" value="ECO:0007669"/>
    <property type="project" value="UniProtKB-KW"/>
</dbReference>
<dbReference type="InterPro" id="IPR017972">
    <property type="entry name" value="Cyt_P450_CS"/>
</dbReference>
<comment type="caution">
    <text evidence="12">The sequence shown here is derived from an EMBL/GenBank/DDBJ whole genome shotgun (WGS) entry which is preliminary data.</text>
</comment>
<evidence type="ECO:0000313" key="13">
    <source>
        <dbReference type="Proteomes" id="UP000724874"/>
    </source>
</evidence>
<comment type="cofactor">
    <cofactor evidence="1 9">
        <name>heme</name>
        <dbReference type="ChEBI" id="CHEBI:30413"/>
    </cofactor>
</comment>
<evidence type="ECO:0000256" key="7">
    <source>
        <dbReference type="ARBA" id="ARBA00023004"/>
    </source>
</evidence>
<keyword evidence="6 10" id="KW-0560">Oxidoreductase</keyword>
<keyword evidence="11" id="KW-0812">Transmembrane</keyword>
<evidence type="ECO:0000256" key="6">
    <source>
        <dbReference type="ARBA" id="ARBA00023002"/>
    </source>
</evidence>
<keyword evidence="13" id="KW-1185">Reference proteome</keyword>
<feature type="transmembrane region" description="Helical" evidence="11">
    <location>
        <begin position="57"/>
        <end position="75"/>
    </location>
</feature>
<keyword evidence="5 9" id="KW-0479">Metal-binding</keyword>
<feature type="binding site" description="axial binding residue" evidence="9">
    <location>
        <position position="490"/>
    </location>
    <ligand>
        <name>heme</name>
        <dbReference type="ChEBI" id="CHEBI:30413"/>
    </ligand>
    <ligandPart>
        <name>Fe</name>
        <dbReference type="ChEBI" id="CHEBI:18248"/>
    </ligandPart>
</feature>
<dbReference type="Proteomes" id="UP000724874">
    <property type="component" value="Unassembled WGS sequence"/>
</dbReference>
<reference evidence="12" key="1">
    <citation type="submission" date="2020-11" db="EMBL/GenBank/DDBJ databases">
        <authorList>
            <consortium name="DOE Joint Genome Institute"/>
            <person name="Ahrendt S."/>
            <person name="Riley R."/>
            <person name="Andreopoulos W."/>
            <person name="LaButti K."/>
            <person name="Pangilinan J."/>
            <person name="Ruiz-duenas F.J."/>
            <person name="Barrasa J.M."/>
            <person name="Sanchez-Garcia M."/>
            <person name="Camarero S."/>
            <person name="Miyauchi S."/>
            <person name="Serrano A."/>
            <person name="Linde D."/>
            <person name="Babiker R."/>
            <person name="Drula E."/>
            <person name="Ayuso-Fernandez I."/>
            <person name="Pacheco R."/>
            <person name="Padilla G."/>
            <person name="Ferreira P."/>
            <person name="Barriuso J."/>
            <person name="Kellner H."/>
            <person name="Castanera R."/>
            <person name="Alfaro M."/>
            <person name="Ramirez L."/>
            <person name="Pisabarro A.G."/>
            <person name="Kuo A."/>
            <person name="Tritt A."/>
            <person name="Lipzen A."/>
            <person name="He G."/>
            <person name="Yan M."/>
            <person name="Ng V."/>
            <person name="Cullen D."/>
            <person name="Martin F."/>
            <person name="Rosso M.-N."/>
            <person name="Henrissat B."/>
            <person name="Hibbett D."/>
            <person name="Martinez A.T."/>
            <person name="Grigoriev I.V."/>
        </authorList>
    </citation>
    <scope>NUCLEOTIDE SEQUENCE</scope>
    <source>
        <strain evidence="12">AH 44721</strain>
    </source>
</reference>
<dbReference type="InterPro" id="IPR001128">
    <property type="entry name" value="Cyt_P450"/>
</dbReference>
<protein>
    <submittedName>
        <fullName evidence="12">Cytochrome P450</fullName>
    </submittedName>
</protein>
<evidence type="ECO:0000256" key="4">
    <source>
        <dbReference type="ARBA" id="ARBA00022617"/>
    </source>
</evidence>
<dbReference type="PRINTS" id="PR00463">
    <property type="entry name" value="EP450I"/>
</dbReference>
<dbReference type="PANTHER" id="PTHR46300:SF7">
    <property type="entry name" value="P450, PUTATIVE (EUROFUNG)-RELATED"/>
    <property type="match status" value="1"/>
</dbReference>
<evidence type="ECO:0000256" key="3">
    <source>
        <dbReference type="ARBA" id="ARBA00010617"/>
    </source>
</evidence>
<evidence type="ECO:0000256" key="5">
    <source>
        <dbReference type="ARBA" id="ARBA00022723"/>
    </source>
</evidence>
<dbReference type="AlphaFoldDB" id="A0A9P5P2S1"/>
<dbReference type="Pfam" id="PF00067">
    <property type="entry name" value="p450"/>
    <property type="match status" value="1"/>
</dbReference>
<dbReference type="PANTHER" id="PTHR46300">
    <property type="entry name" value="P450, PUTATIVE (EUROFUNG)-RELATED-RELATED"/>
    <property type="match status" value="1"/>
</dbReference>
<evidence type="ECO:0000256" key="11">
    <source>
        <dbReference type="SAM" id="Phobius"/>
    </source>
</evidence>
<dbReference type="PROSITE" id="PS00086">
    <property type="entry name" value="CYTOCHROME_P450"/>
    <property type="match status" value="1"/>
</dbReference>
<keyword evidence="8 10" id="KW-0503">Monooxygenase</keyword>
<proteinExistence type="inferred from homology"/>
<keyword evidence="7 9" id="KW-0408">Iron</keyword>
<evidence type="ECO:0000256" key="2">
    <source>
        <dbReference type="ARBA" id="ARBA00005179"/>
    </source>
</evidence>
<dbReference type="GO" id="GO:0020037">
    <property type="term" value="F:heme binding"/>
    <property type="evidence" value="ECO:0007669"/>
    <property type="project" value="InterPro"/>
</dbReference>
<dbReference type="GO" id="GO:0005506">
    <property type="term" value="F:iron ion binding"/>
    <property type="evidence" value="ECO:0007669"/>
    <property type="project" value="InterPro"/>
</dbReference>